<gene>
    <name evidence="2" type="ORF">GGR27_003955</name>
</gene>
<dbReference type="CDD" id="cd10033">
    <property type="entry name" value="UDG_like"/>
    <property type="match status" value="1"/>
</dbReference>
<dbReference type="InterPro" id="IPR047124">
    <property type="entry name" value="HI_0220.2"/>
</dbReference>
<keyword evidence="3" id="KW-1185">Reference proteome</keyword>
<reference evidence="2 3" key="1">
    <citation type="submission" date="2020-03" db="EMBL/GenBank/DDBJ databases">
        <title>Genomic Encyclopedia of Type Strains, Phase IV (KMG-IV): sequencing the most valuable type-strain genomes for metagenomic binning, comparative biology and taxonomic classification.</title>
        <authorList>
            <person name="Goeker M."/>
        </authorList>
    </citation>
    <scope>NUCLEOTIDE SEQUENCE [LARGE SCALE GENOMIC DNA]</scope>
    <source>
        <strain evidence="2 3">DSM 105096</strain>
    </source>
</reference>
<dbReference type="EMBL" id="JAATJH010000012">
    <property type="protein sequence ID" value="NJC28432.1"/>
    <property type="molecule type" value="Genomic_DNA"/>
</dbReference>
<dbReference type="PANTHER" id="PTHR42160">
    <property type="entry name" value="URACIL-DNA GLYCOSYLASE SUPERFAMILY PROTEIN"/>
    <property type="match status" value="1"/>
</dbReference>
<dbReference type="Pfam" id="PF03167">
    <property type="entry name" value="UDG"/>
    <property type="match status" value="1"/>
</dbReference>
<dbReference type="Gene3D" id="3.40.470.10">
    <property type="entry name" value="Uracil-DNA glycosylase-like domain"/>
    <property type="match status" value="1"/>
</dbReference>
<comment type="caution">
    <text evidence="2">The sequence shown here is derived from an EMBL/GenBank/DDBJ whole genome shotgun (WGS) entry which is preliminary data.</text>
</comment>
<dbReference type="InterPro" id="IPR005122">
    <property type="entry name" value="Uracil-DNA_glycosylase-like"/>
</dbReference>
<dbReference type="RefSeq" id="WP_168040447.1">
    <property type="nucleotide sequence ID" value="NZ_JAATJH010000012.1"/>
</dbReference>
<dbReference type="SUPFAM" id="SSF52141">
    <property type="entry name" value="Uracil-DNA glycosylase-like"/>
    <property type="match status" value="1"/>
</dbReference>
<organism evidence="2 3">
    <name type="scientific">Neolewinella antarctica</name>
    <dbReference type="NCBI Taxonomy" id="442734"/>
    <lineage>
        <taxon>Bacteria</taxon>
        <taxon>Pseudomonadati</taxon>
        <taxon>Bacteroidota</taxon>
        <taxon>Saprospiria</taxon>
        <taxon>Saprospirales</taxon>
        <taxon>Lewinellaceae</taxon>
        <taxon>Neolewinella</taxon>
    </lineage>
</organism>
<evidence type="ECO:0000313" key="3">
    <source>
        <dbReference type="Proteomes" id="UP000770785"/>
    </source>
</evidence>
<dbReference type="SMART" id="SM00987">
    <property type="entry name" value="UreE_C"/>
    <property type="match status" value="1"/>
</dbReference>
<feature type="domain" description="Uracil-DNA glycosylase-like" evidence="1">
    <location>
        <begin position="37"/>
        <end position="194"/>
    </location>
</feature>
<sequence>MPLSTPTGFAPEAKLAYAPITACRVCAEHLPLGPRPIFRLHGAATIALISQAPGRLAHLSGVAWDDPSGRKLREWLGVDETQFFDSPTFAVTPMGMCYPGKGKGGDLPPRPECAPLWQDTLLKLLPNVKLKILIGAYSQKHYLGARRKRTLTETVRSYEEYLPEYFVLPHPSPRNGIFMRRNPWIEEEVIPELRRRVAALLLDGQ</sequence>
<dbReference type="InterPro" id="IPR036895">
    <property type="entry name" value="Uracil-DNA_glycosylase-like_sf"/>
</dbReference>
<dbReference type="PANTHER" id="PTHR42160:SF1">
    <property type="entry name" value="URACIL-DNA GLYCOSYLASE SUPERFAMILY PROTEIN"/>
    <property type="match status" value="1"/>
</dbReference>
<accession>A0ABX0XGV3</accession>
<dbReference type="SMART" id="SM00986">
    <property type="entry name" value="UDG"/>
    <property type="match status" value="1"/>
</dbReference>
<protein>
    <submittedName>
        <fullName evidence="2">Uracil-DNA glycosylase</fullName>
    </submittedName>
</protein>
<dbReference type="Proteomes" id="UP000770785">
    <property type="component" value="Unassembled WGS sequence"/>
</dbReference>
<name>A0ABX0XGV3_9BACT</name>
<evidence type="ECO:0000259" key="1">
    <source>
        <dbReference type="SMART" id="SM00986"/>
    </source>
</evidence>
<proteinExistence type="predicted"/>
<evidence type="ECO:0000313" key="2">
    <source>
        <dbReference type="EMBL" id="NJC28432.1"/>
    </source>
</evidence>